<accession>A0A9J6GR11</accession>
<evidence type="ECO:0000313" key="2">
    <source>
        <dbReference type="Proteomes" id="UP000821853"/>
    </source>
</evidence>
<evidence type="ECO:0000313" key="1">
    <source>
        <dbReference type="EMBL" id="KAH9377747.1"/>
    </source>
</evidence>
<keyword evidence="2" id="KW-1185">Reference proteome</keyword>
<dbReference type="VEuPathDB" id="VectorBase:HLOH_049355"/>
<dbReference type="Proteomes" id="UP000821853">
    <property type="component" value="Unassembled WGS sequence"/>
</dbReference>
<name>A0A9J6GR11_HAELO</name>
<comment type="caution">
    <text evidence="1">The sequence shown here is derived from an EMBL/GenBank/DDBJ whole genome shotgun (WGS) entry which is preliminary data.</text>
</comment>
<sequence>MSSLIDEWHLFRCGDCEGPLSVEERVDVHWAKVFSLKTSMGGQRYPLMSKLIKALLCLPHGNANLERGFIENTSSKDEVL</sequence>
<gene>
    <name evidence="1" type="ORF">HPB48_014392</name>
</gene>
<dbReference type="AlphaFoldDB" id="A0A9J6GR11"/>
<dbReference type="OrthoDB" id="10023262at2759"/>
<proteinExistence type="predicted"/>
<protein>
    <submittedName>
        <fullName evidence="1">Uncharacterized protein</fullName>
    </submittedName>
</protein>
<organism evidence="1 2">
    <name type="scientific">Haemaphysalis longicornis</name>
    <name type="common">Bush tick</name>
    <dbReference type="NCBI Taxonomy" id="44386"/>
    <lineage>
        <taxon>Eukaryota</taxon>
        <taxon>Metazoa</taxon>
        <taxon>Ecdysozoa</taxon>
        <taxon>Arthropoda</taxon>
        <taxon>Chelicerata</taxon>
        <taxon>Arachnida</taxon>
        <taxon>Acari</taxon>
        <taxon>Parasitiformes</taxon>
        <taxon>Ixodida</taxon>
        <taxon>Ixodoidea</taxon>
        <taxon>Ixodidae</taxon>
        <taxon>Haemaphysalinae</taxon>
        <taxon>Haemaphysalis</taxon>
    </lineage>
</organism>
<reference evidence="1 2" key="1">
    <citation type="journal article" date="2020" name="Cell">
        <title>Large-Scale Comparative Analyses of Tick Genomes Elucidate Their Genetic Diversity and Vector Capacities.</title>
        <authorList>
            <consortium name="Tick Genome and Microbiome Consortium (TIGMIC)"/>
            <person name="Jia N."/>
            <person name="Wang J."/>
            <person name="Shi W."/>
            <person name="Du L."/>
            <person name="Sun Y."/>
            <person name="Zhan W."/>
            <person name="Jiang J.F."/>
            <person name="Wang Q."/>
            <person name="Zhang B."/>
            <person name="Ji P."/>
            <person name="Bell-Sakyi L."/>
            <person name="Cui X.M."/>
            <person name="Yuan T.T."/>
            <person name="Jiang B.G."/>
            <person name="Yang W.F."/>
            <person name="Lam T.T."/>
            <person name="Chang Q.C."/>
            <person name="Ding S.J."/>
            <person name="Wang X.J."/>
            <person name="Zhu J.G."/>
            <person name="Ruan X.D."/>
            <person name="Zhao L."/>
            <person name="Wei J.T."/>
            <person name="Ye R.Z."/>
            <person name="Que T.C."/>
            <person name="Du C.H."/>
            <person name="Zhou Y.H."/>
            <person name="Cheng J.X."/>
            <person name="Dai P.F."/>
            <person name="Guo W.B."/>
            <person name="Han X.H."/>
            <person name="Huang E.J."/>
            <person name="Li L.F."/>
            <person name="Wei W."/>
            <person name="Gao Y.C."/>
            <person name="Liu J.Z."/>
            <person name="Shao H.Z."/>
            <person name="Wang X."/>
            <person name="Wang C.C."/>
            <person name="Yang T.C."/>
            <person name="Huo Q.B."/>
            <person name="Li W."/>
            <person name="Chen H.Y."/>
            <person name="Chen S.E."/>
            <person name="Zhou L.G."/>
            <person name="Ni X.B."/>
            <person name="Tian J.H."/>
            <person name="Sheng Y."/>
            <person name="Liu T."/>
            <person name="Pan Y.S."/>
            <person name="Xia L.Y."/>
            <person name="Li J."/>
            <person name="Zhao F."/>
            <person name="Cao W.C."/>
        </authorList>
    </citation>
    <scope>NUCLEOTIDE SEQUENCE [LARGE SCALE GENOMIC DNA]</scope>
    <source>
        <strain evidence="1">HaeL-2018</strain>
    </source>
</reference>
<dbReference type="EMBL" id="JABSTR010000008">
    <property type="protein sequence ID" value="KAH9377747.1"/>
    <property type="molecule type" value="Genomic_DNA"/>
</dbReference>